<dbReference type="EMBL" id="JAAAUB010000016">
    <property type="protein sequence ID" value="NMH17362.1"/>
    <property type="molecule type" value="Genomic_DNA"/>
</dbReference>
<dbReference type="InterPro" id="IPR014027">
    <property type="entry name" value="UDP-Glc/GDP-Man_DH_C"/>
</dbReference>
<dbReference type="Pfam" id="PF03720">
    <property type="entry name" value="UDPG_MGDP_dh_C"/>
    <property type="match status" value="1"/>
</dbReference>
<gene>
    <name evidence="3" type="ORF">GV368_09705</name>
</gene>
<dbReference type="RefSeq" id="WP_328514255.1">
    <property type="nucleotide sequence ID" value="NZ_JAAAUB010000016.1"/>
</dbReference>
<feature type="non-terminal residue" evidence="3">
    <location>
        <position position="1"/>
    </location>
</feature>
<evidence type="ECO:0000313" key="3">
    <source>
        <dbReference type="EMBL" id="NMH17362.1"/>
    </source>
</evidence>
<dbReference type="PANTHER" id="PTHR43491:SF2">
    <property type="entry name" value="UDP-N-ACETYL-D-MANNOSAMINE DEHYDROGENASE"/>
    <property type="match status" value="1"/>
</dbReference>
<dbReference type="PANTHER" id="PTHR43491">
    <property type="entry name" value="UDP-N-ACETYL-D-MANNOSAMINE DEHYDROGENASE"/>
    <property type="match status" value="1"/>
</dbReference>
<name>A0ABX1QN21_9PROT</name>
<keyword evidence="4" id="KW-1185">Reference proteome</keyword>
<dbReference type="InterPro" id="IPR028359">
    <property type="entry name" value="UDP_ManNAc/GlcNAc_DH"/>
</dbReference>
<dbReference type="SMART" id="SM00984">
    <property type="entry name" value="UDPG_MGDP_dh_C"/>
    <property type="match status" value="1"/>
</dbReference>
<proteinExistence type="inferred from homology"/>
<accession>A0ABX1QN21</accession>
<sequence>PDLRNTRVIDLIAELQDYGMQVDVHDPWANPEDARQEYGLELTQKPQLGSYDAIVLAVAHRQYREMGAGAIRAWLQEDGVLYDVKHLLPLETVEDRL</sequence>
<organism evidence="3 4">
    <name type="scientific">Tepidiphilus baoligensis</name>
    <dbReference type="NCBI Taxonomy" id="2698687"/>
    <lineage>
        <taxon>Bacteria</taxon>
        <taxon>Pseudomonadati</taxon>
        <taxon>Pseudomonadota</taxon>
        <taxon>Hydrogenophilia</taxon>
        <taxon>Hydrogenophilales</taxon>
        <taxon>Hydrogenophilaceae</taxon>
        <taxon>Tepidiphilus</taxon>
    </lineage>
</organism>
<dbReference type="InterPro" id="IPR036220">
    <property type="entry name" value="UDP-Glc/GDP-Man_DH_C_sf"/>
</dbReference>
<comment type="similarity">
    <text evidence="1">Belongs to the UDP-glucose/GDP-mannose dehydrogenase family.</text>
</comment>
<evidence type="ECO:0000256" key="1">
    <source>
        <dbReference type="ARBA" id="ARBA00006601"/>
    </source>
</evidence>
<dbReference type="Proteomes" id="UP000669605">
    <property type="component" value="Unassembled WGS sequence"/>
</dbReference>
<evidence type="ECO:0000259" key="2">
    <source>
        <dbReference type="SMART" id="SM00984"/>
    </source>
</evidence>
<feature type="domain" description="UDP-glucose/GDP-mannose dehydrogenase C-terminal" evidence="2">
    <location>
        <begin position="1"/>
        <end position="90"/>
    </location>
</feature>
<dbReference type="SUPFAM" id="SSF52413">
    <property type="entry name" value="UDP-glucose/GDP-mannose dehydrogenase C-terminal domain"/>
    <property type="match status" value="1"/>
</dbReference>
<evidence type="ECO:0000313" key="4">
    <source>
        <dbReference type="Proteomes" id="UP000669605"/>
    </source>
</evidence>
<dbReference type="Gene3D" id="3.40.50.720">
    <property type="entry name" value="NAD(P)-binding Rossmann-like Domain"/>
    <property type="match status" value="1"/>
</dbReference>
<protein>
    <submittedName>
        <fullName evidence="3">Vi polysaccharide biosynthesis UDP-N-acetylglucosamine C-6 dehydrogenase TviB</fullName>
    </submittedName>
</protein>
<comment type="caution">
    <text evidence="3">The sequence shown here is derived from an EMBL/GenBank/DDBJ whole genome shotgun (WGS) entry which is preliminary data.</text>
</comment>
<reference evidence="3 4" key="1">
    <citation type="journal article" date="2020" name="Curr. Microbiol.">
        <title>Tepidiphilus baoligensis sp. nov., a Novel Bacterium of the Family Hydrogenophilaceae Isolated from an Oil Reservoir.</title>
        <authorList>
            <person name="Zhang X."/>
            <person name="Wang G."/>
            <person name="Ma X."/>
            <person name="Yu J."/>
            <person name="You J."/>
            <person name="Xue Y."/>
            <person name="Ma Y."/>
        </authorList>
    </citation>
    <scope>NUCLEOTIDE SEQUENCE [LARGE SCALE GENOMIC DNA]</scope>
    <source>
        <strain evidence="3 4">B18-69</strain>
    </source>
</reference>